<accession>A0A7W9USE8</accession>
<reference evidence="2 3" key="1">
    <citation type="submission" date="2020-08" db="EMBL/GenBank/DDBJ databases">
        <title>Genomic Encyclopedia of Type Strains, Phase III (KMG-III): the genomes of soil and plant-associated and newly described type strains.</title>
        <authorList>
            <person name="Whitman W."/>
        </authorList>
    </citation>
    <scope>NUCLEOTIDE SEQUENCE [LARGE SCALE GENOMIC DNA]</scope>
    <source>
        <strain evidence="2 3">CECT 3313</strain>
    </source>
</reference>
<evidence type="ECO:0000313" key="3">
    <source>
        <dbReference type="Proteomes" id="UP000585836"/>
    </source>
</evidence>
<dbReference type="Gene3D" id="1.25.40.10">
    <property type="entry name" value="Tetratricopeptide repeat domain"/>
    <property type="match status" value="1"/>
</dbReference>
<keyword evidence="3" id="KW-1185">Reference proteome</keyword>
<feature type="region of interest" description="Disordered" evidence="1">
    <location>
        <begin position="98"/>
        <end position="126"/>
    </location>
</feature>
<sequence length="126" mass="13930">MELDRLLPRLAPDERDTTDDAIMFHTTARTLFRVAADPHGEATEESNIGDALRQTGRVDEAMGAYGRSPELFREHEDRYGQGVTLDKLADVHVAAHRPAEARAAAESLKQTPRQPARVRTGARALT</sequence>
<evidence type="ECO:0000256" key="1">
    <source>
        <dbReference type="SAM" id="MobiDB-lite"/>
    </source>
</evidence>
<proteinExistence type="predicted"/>
<organism evidence="2 3">
    <name type="scientific">Streptomyces echinatus</name>
    <dbReference type="NCBI Taxonomy" id="67293"/>
    <lineage>
        <taxon>Bacteria</taxon>
        <taxon>Bacillati</taxon>
        <taxon>Actinomycetota</taxon>
        <taxon>Actinomycetes</taxon>
        <taxon>Kitasatosporales</taxon>
        <taxon>Streptomycetaceae</taxon>
        <taxon>Streptomyces</taxon>
    </lineage>
</organism>
<comment type="caution">
    <text evidence="2">The sequence shown here is derived from an EMBL/GenBank/DDBJ whole genome shotgun (WGS) entry which is preliminary data.</text>
</comment>
<dbReference type="SUPFAM" id="SSF48452">
    <property type="entry name" value="TPR-like"/>
    <property type="match status" value="1"/>
</dbReference>
<evidence type="ECO:0000313" key="2">
    <source>
        <dbReference type="EMBL" id="MBB5929417.1"/>
    </source>
</evidence>
<dbReference type="Proteomes" id="UP000585836">
    <property type="component" value="Unassembled WGS sequence"/>
</dbReference>
<evidence type="ECO:0008006" key="4">
    <source>
        <dbReference type="Google" id="ProtNLM"/>
    </source>
</evidence>
<dbReference type="InterPro" id="IPR011990">
    <property type="entry name" value="TPR-like_helical_dom_sf"/>
</dbReference>
<dbReference type="EMBL" id="JACHJK010000008">
    <property type="protein sequence ID" value="MBB5929417.1"/>
    <property type="molecule type" value="Genomic_DNA"/>
</dbReference>
<name>A0A7W9USE8_9ACTN</name>
<protein>
    <recommendedName>
        <fullName evidence="4">Tetratricopeptide repeat protein</fullName>
    </recommendedName>
</protein>
<gene>
    <name evidence="2" type="ORF">FHS34_004901</name>
</gene>
<dbReference type="AlphaFoldDB" id="A0A7W9USE8"/>
<dbReference type="RefSeq" id="WP_184968858.1">
    <property type="nucleotide sequence ID" value="NZ_BAAAWF010000098.1"/>
</dbReference>